<dbReference type="EMBL" id="LGFU01000003">
    <property type="protein sequence ID" value="KUK46955.1"/>
    <property type="molecule type" value="Genomic_DNA"/>
</dbReference>
<dbReference type="Gene3D" id="3.60.21.10">
    <property type="match status" value="1"/>
</dbReference>
<feature type="domain" description="Calcineurin-like phosphoesterase" evidence="2">
    <location>
        <begin position="14"/>
        <end position="209"/>
    </location>
</feature>
<sequence>MEPFENLIAPFHCIALVSDIHGNLPALQNVHQHALQQGAQLFFNAGDTVGYGPFPNECIDFIRDNKFFSVIGDYDQKVLAFPQHSQEYLIKKHPLKYLAFQWAYEHLTQTNIDYLSHLPVTHQMTVGQKSIFLTHGSPTDIKAHLGAETSPQEWQQYQQETPSDLIITGNTHVFHQQIAANTLFVNPGSVGRQDDGDPRASYALLTLDDPITVSHFRIEYNMTNVSQALELYNLPQEFMSMFQNGLSLDGVLKK</sequence>
<evidence type="ECO:0000313" key="4">
    <source>
        <dbReference type="Proteomes" id="UP000064249"/>
    </source>
</evidence>
<organism evidence="3 4">
    <name type="scientific">Anaerolinea thermophila</name>
    <dbReference type="NCBI Taxonomy" id="167964"/>
    <lineage>
        <taxon>Bacteria</taxon>
        <taxon>Bacillati</taxon>
        <taxon>Chloroflexota</taxon>
        <taxon>Anaerolineae</taxon>
        <taxon>Anaerolineales</taxon>
        <taxon>Anaerolineaceae</taxon>
        <taxon>Anaerolinea</taxon>
    </lineage>
</organism>
<dbReference type="PANTHER" id="PTHR42850">
    <property type="entry name" value="METALLOPHOSPHOESTERASE"/>
    <property type="match status" value="1"/>
</dbReference>
<evidence type="ECO:0000259" key="2">
    <source>
        <dbReference type="Pfam" id="PF12850"/>
    </source>
</evidence>
<dbReference type="GO" id="GO:0016791">
    <property type="term" value="F:phosphatase activity"/>
    <property type="evidence" value="ECO:0007669"/>
    <property type="project" value="TreeGrafter"/>
</dbReference>
<dbReference type="PANTHER" id="PTHR42850:SF2">
    <property type="entry name" value="BLL5683 PROTEIN"/>
    <property type="match status" value="1"/>
</dbReference>
<reference evidence="3 4" key="1">
    <citation type="journal article" date="2015" name="MBio">
        <title>Genome-Resolved Metagenomic Analysis Reveals Roles for Candidate Phyla and Other Microbial Community Members in Biogeochemical Transformations in Oil Reservoirs.</title>
        <authorList>
            <person name="Hu P."/>
            <person name="Tom L."/>
            <person name="Singh A."/>
            <person name="Thomas B.C."/>
            <person name="Baker B.J."/>
            <person name="Piceno Y.M."/>
            <person name="Andersen G.L."/>
            <person name="Banfield J.F."/>
        </authorList>
    </citation>
    <scope>NUCLEOTIDE SEQUENCE [LARGE SCALE GENOMIC DNA]</scope>
    <source>
        <strain evidence="3">46_16</strain>
    </source>
</reference>
<evidence type="ECO:0000313" key="3">
    <source>
        <dbReference type="EMBL" id="KUK46955.1"/>
    </source>
</evidence>
<protein>
    <submittedName>
        <fullName evidence="3">Metallophosphoesterase</fullName>
    </submittedName>
</protein>
<proteinExistence type="inferred from homology"/>
<dbReference type="InterPro" id="IPR024654">
    <property type="entry name" value="Calcineurin-like_PHP_lpxH"/>
</dbReference>
<gene>
    <name evidence="3" type="ORF">XD73_0152</name>
</gene>
<comment type="similarity">
    <text evidence="1">Belongs to the metallophosphoesterase superfamily. YfcE family.</text>
</comment>
<evidence type="ECO:0000256" key="1">
    <source>
        <dbReference type="ARBA" id="ARBA00008950"/>
    </source>
</evidence>
<accession>A0A101FYS7</accession>
<dbReference type="AlphaFoldDB" id="A0A101FYS7"/>
<dbReference type="Proteomes" id="UP000064249">
    <property type="component" value="Unassembled WGS sequence"/>
</dbReference>
<dbReference type="PIRSF" id="PIRSF000883">
    <property type="entry name" value="Pesterase_MJ0912"/>
    <property type="match status" value="1"/>
</dbReference>
<dbReference type="InterPro" id="IPR029052">
    <property type="entry name" value="Metallo-depent_PP-like"/>
</dbReference>
<comment type="caution">
    <text evidence="3">The sequence shown here is derived from an EMBL/GenBank/DDBJ whole genome shotgun (WGS) entry which is preliminary data.</text>
</comment>
<dbReference type="InterPro" id="IPR011152">
    <property type="entry name" value="Pesterase_MJ0912"/>
</dbReference>
<dbReference type="GO" id="GO:0005737">
    <property type="term" value="C:cytoplasm"/>
    <property type="evidence" value="ECO:0007669"/>
    <property type="project" value="TreeGrafter"/>
</dbReference>
<dbReference type="Pfam" id="PF12850">
    <property type="entry name" value="Metallophos_2"/>
    <property type="match status" value="1"/>
</dbReference>
<dbReference type="InterPro" id="IPR050126">
    <property type="entry name" value="Ap4A_hydrolase"/>
</dbReference>
<dbReference type="SUPFAM" id="SSF56300">
    <property type="entry name" value="Metallo-dependent phosphatases"/>
    <property type="match status" value="1"/>
</dbReference>
<name>A0A101FYS7_9CHLR</name>